<feature type="binding site" evidence="5">
    <location>
        <begin position="191"/>
        <end position="193"/>
    </location>
    <ligand>
        <name>substrate</name>
    </ligand>
</feature>
<evidence type="ECO:0000256" key="2">
    <source>
        <dbReference type="ARBA" id="ARBA00022676"/>
    </source>
</evidence>
<evidence type="ECO:0000256" key="1">
    <source>
        <dbReference type="ARBA" id="ARBA00008452"/>
    </source>
</evidence>
<feature type="binding site" evidence="5">
    <location>
        <begin position="290"/>
        <end position="291"/>
    </location>
    <ligand>
        <name>substrate</name>
    </ligand>
</feature>
<comment type="caution">
    <text evidence="7">The sequence shown here is derived from an EMBL/GenBank/DDBJ whole genome shotgun (WGS) entry which is preliminary data.</text>
</comment>
<name>A0A940YKN7_9BURK</name>
<dbReference type="InterPro" id="IPR006047">
    <property type="entry name" value="GH13_cat_dom"/>
</dbReference>
<feature type="active site" description="Proton donor" evidence="4">
    <location>
        <position position="233"/>
    </location>
</feature>
<dbReference type="PANTHER" id="PTHR38784:SF1">
    <property type="entry name" value="SUCROSE PHOSPHORYLASE"/>
    <property type="match status" value="1"/>
</dbReference>
<dbReference type="AlphaFoldDB" id="A0A940YKN7"/>
<dbReference type="InterPro" id="IPR022527">
    <property type="entry name" value="Sucrose_phospho"/>
</dbReference>
<gene>
    <name evidence="7" type="ORF">KAK06_12440</name>
</gene>
<dbReference type="Gene3D" id="3.20.20.80">
    <property type="entry name" value="Glycosidases"/>
    <property type="match status" value="1"/>
</dbReference>
<accession>A0A940YKN7</accession>
<organism evidence="7 8">
    <name type="scientific">Ideonella aquatica</name>
    <dbReference type="NCBI Taxonomy" id="2824119"/>
    <lineage>
        <taxon>Bacteria</taxon>
        <taxon>Pseudomonadati</taxon>
        <taxon>Pseudomonadota</taxon>
        <taxon>Betaproteobacteria</taxon>
        <taxon>Burkholderiales</taxon>
        <taxon>Sphaerotilaceae</taxon>
        <taxon>Ideonella</taxon>
    </lineage>
</organism>
<dbReference type="InterPro" id="IPR017853">
    <property type="entry name" value="GH"/>
</dbReference>
<dbReference type="Pfam" id="PF00128">
    <property type="entry name" value="Alpha-amylase"/>
    <property type="match status" value="1"/>
</dbReference>
<feature type="domain" description="Glycosyl hydrolase family 13 catalytic" evidence="6">
    <location>
        <begin position="6"/>
        <end position="432"/>
    </location>
</feature>
<dbReference type="GO" id="GO:0005975">
    <property type="term" value="P:carbohydrate metabolic process"/>
    <property type="evidence" value="ECO:0007669"/>
    <property type="project" value="InterPro"/>
</dbReference>
<feature type="binding site" evidence="5">
    <location>
        <position position="88"/>
    </location>
    <ligand>
        <name>sucrose</name>
        <dbReference type="ChEBI" id="CHEBI:17992"/>
    </ligand>
</feature>
<dbReference type="SMART" id="SM00642">
    <property type="entry name" value="Aamy"/>
    <property type="match status" value="1"/>
</dbReference>
<proteinExistence type="inferred from homology"/>
<comment type="similarity">
    <text evidence="1">Belongs to the glycosyl hydrolase 13 family. Sucrose phosphorylase subfamily.</text>
</comment>
<dbReference type="RefSeq" id="WP_210802432.1">
    <property type="nucleotide sequence ID" value="NZ_JAGQDE010000010.1"/>
</dbReference>
<sequence length="486" mass="53648">MKNQVQLITYVDRLGGGDVRTLQQLLRGPLQGLFGGVHLLPFYFPIDGSDAGFDPIDHTRVDPRLGAWSDIADLTGDVEVMADVIVNHMSSDSPQFKDFSAHGSASTYDGLFLTLDRVFPQGATEEALLKVYRPRPGLPLTYAVLANGEKRILWTTFTSKQVDIDVTHPLGQDYLSGILRSLSEAGIRMVRLDAVGYAIKKAGDSCFMMPETFAFIDRFAAEAKALGIEVLVEIHSYYRKQIEIAARVDWVYDFALPPLALHALMTGRSDALKQWIAVRPTNALTVLDTHDGIGIIDIGADAADRAGSPGLVPPAELDALVEWMHDNSAGQSRQATGAAASNLDLYQVNCTFYDALGRDDEAYLAARALQFFLPGVPQVYYVGLLAGHNDMALLARSGVGRDINRHHYTEAEIDAQLQRPVVQRLCELIRLRNSHPAFNGRFELLTGEAHELKLRWSDGEHWAELHLDLRAREHRIAHSEAELAAA</sequence>
<dbReference type="PANTHER" id="PTHR38784">
    <property type="entry name" value="SUCROSE PHOSPHORYLASE"/>
    <property type="match status" value="1"/>
</dbReference>
<dbReference type="GO" id="GO:0009018">
    <property type="term" value="F:sucrose phosphorylase activity"/>
    <property type="evidence" value="ECO:0007669"/>
    <property type="project" value="UniProtKB-EC"/>
</dbReference>
<feature type="binding site" evidence="5">
    <location>
        <position position="401"/>
    </location>
    <ligand>
        <name>substrate</name>
    </ligand>
</feature>
<keyword evidence="3 7" id="KW-0808">Transferase</keyword>
<evidence type="ECO:0000259" key="6">
    <source>
        <dbReference type="SMART" id="SM00642"/>
    </source>
</evidence>
<keyword evidence="2 7" id="KW-0328">Glycosyltransferase</keyword>
<reference evidence="7" key="1">
    <citation type="submission" date="2021-04" db="EMBL/GenBank/DDBJ databases">
        <title>The genome sequence of Ideonella sp. 4Y11.</title>
        <authorList>
            <person name="Liu Y."/>
        </authorList>
    </citation>
    <scope>NUCLEOTIDE SEQUENCE</scope>
    <source>
        <strain evidence="7">4Y11</strain>
    </source>
</reference>
<feature type="binding site" evidence="5">
    <location>
        <position position="233"/>
    </location>
    <ligand>
        <name>substrate</name>
    </ligand>
</feature>
<evidence type="ECO:0000313" key="7">
    <source>
        <dbReference type="EMBL" id="MBQ0959751.1"/>
    </source>
</evidence>
<dbReference type="SUPFAM" id="SSF51445">
    <property type="entry name" value="(Trans)glycosidases"/>
    <property type="match status" value="1"/>
</dbReference>
<dbReference type="Proteomes" id="UP000678374">
    <property type="component" value="Unassembled WGS sequence"/>
</dbReference>
<protein>
    <submittedName>
        <fullName evidence="7">Sucrose phosphorylase</fullName>
        <ecNumber evidence="7">2.4.1.7</ecNumber>
    </submittedName>
</protein>
<dbReference type="EMBL" id="JAGQDE010000010">
    <property type="protein sequence ID" value="MBQ0959751.1"/>
    <property type="molecule type" value="Genomic_DNA"/>
</dbReference>
<dbReference type="Gene3D" id="3.90.400.10">
    <property type="entry name" value="Oligo-1,6-glucosidase, Domain 2"/>
    <property type="match status" value="1"/>
</dbReference>
<feature type="binding site" evidence="5">
    <location>
        <begin position="344"/>
        <end position="347"/>
    </location>
    <ligand>
        <name>substrate</name>
    </ligand>
</feature>
<evidence type="ECO:0000256" key="3">
    <source>
        <dbReference type="ARBA" id="ARBA00022679"/>
    </source>
</evidence>
<evidence type="ECO:0000256" key="4">
    <source>
        <dbReference type="PIRSR" id="PIRSR003059-1"/>
    </source>
</evidence>
<keyword evidence="8" id="KW-1185">Reference proteome</keyword>
<evidence type="ECO:0000256" key="5">
    <source>
        <dbReference type="PIRSR" id="PIRSR003059-2"/>
    </source>
</evidence>
<dbReference type="InterPro" id="IPR016377">
    <property type="entry name" value="Sucrose_GGa_phosphorylase-rel"/>
</dbReference>
<dbReference type="EC" id="2.4.1.7" evidence="7"/>
<feature type="active site" description="Nucleophile" evidence="4">
    <location>
        <position position="193"/>
    </location>
</feature>
<feature type="binding site" evidence="5">
    <location>
        <position position="50"/>
    </location>
    <ligand>
        <name>substrate</name>
    </ligand>
</feature>
<evidence type="ECO:0000313" key="8">
    <source>
        <dbReference type="Proteomes" id="UP000678374"/>
    </source>
</evidence>
<dbReference type="InterPro" id="IPR045857">
    <property type="entry name" value="O16G_dom_2"/>
</dbReference>
<dbReference type="PIRSF" id="PIRSF003059">
    <property type="entry name" value="Sucrose_phosphorylase"/>
    <property type="match status" value="1"/>
</dbReference>
<dbReference type="NCBIfam" id="TIGR03852">
    <property type="entry name" value="sucrose_gtfA"/>
    <property type="match status" value="1"/>
</dbReference>
<dbReference type="CDD" id="cd11355">
    <property type="entry name" value="AmyAc_Sucrose_phosphorylase"/>
    <property type="match status" value="1"/>
</dbReference>